<gene>
    <name evidence="2" type="ORF">ETD96_20105</name>
</gene>
<evidence type="ECO:0000313" key="3">
    <source>
        <dbReference type="Proteomes" id="UP000305238"/>
    </source>
</evidence>
<evidence type="ECO:0000313" key="2">
    <source>
        <dbReference type="EMBL" id="TMR36772.1"/>
    </source>
</evidence>
<dbReference type="EMBL" id="VCKZ01000143">
    <property type="protein sequence ID" value="TMR36772.1"/>
    <property type="molecule type" value="Genomic_DNA"/>
</dbReference>
<organism evidence="2 3">
    <name type="scientific">Actinomadura geliboluensis</name>
    <dbReference type="NCBI Taxonomy" id="882440"/>
    <lineage>
        <taxon>Bacteria</taxon>
        <taxon>Bacillati</taxon>
        <taxon>Actinomycetota</taxon>
        <taxon>Actinomycetes</taxon>
        <taxon>Streptosporangiales</taxon>
        <taxon>Thermomonosporaceae</taxon>
        <taxon>Actinomadura</taxon>
    </lineage>
</organism>
<dbReference type="OrthoDB" id="9806334at2"/>
<name>A0A5S4GVK6_9ACTN</name>
<dbReference type="Proteomes" id="UP000305238">
    <property type="component" value="Unassembled WGS sequence"/>
</dbReference>
<reference evidence="2 3" key="1">
    <citation type="submission" date="2019-05" db="EMBL/GenBank/DDBJ databases">
        <title>Draft genome sequence of Actinomadura geliboluensis A8036.</title>
        <authorList>
            <person name="Saricaoglu S."/>
            <person name="Isik K."/>
        </authorList>
    </citation>
    <scope>NUCLEOTIDE SEQUENCE [LARGE SCALE GENOMIC DNA]</scope>
    <source>
        <strain evidence="2 3">A8036</strain>
    </source>
</reference>
<dbReference type="AlphaFoldDB" id="A0A5S4GVK6"/>
<protein>
    <submittedName>
        <fullName evidence="2">Uncharacterized protein</fullName>
    </submittedName>
</protein>
<comment type="caution">
    <text evidence="2">The sequence shown here is derived from an EMBL/GenBank/DDBJ whole genome shotgun (WGS) entry which is preliminary data.</text>
</comment>
<feature type="compositionally biased region" description="Basic and acidic residues" evidence="1">
    <location>
        <begin position="1"/>
        <end position="14"/>
    </location>
</feature>
<sequence length="110" mass="12006">MRDRIPDAVERFEAELPPPGSPPGSFTRACLDATIPEKDGPPDDPFVYDADGNRLIRRDNTGSVLYLPGMELRLSGGTVTTTRYYTHGGQTIVSGHATGICPHQRARPRT</sequence>
<evidence type="ECO:0000256" key="1">
    <source>
        <dbReference type="SAM" id="MobiDB-lite"/>
    </source>
</evidence>
<dbReference type="RefSeq" id="WP_138638011.1">
    <property type="nucleotide sequence ID" value="NZ_JASWDG010000065.1"/>
</dbReference>
<feature type="region of interest" description="Disordered" evidence="1">
    <location>
        <begin position="1"/>
        <end position="24"/>
    </location>
</feature>
<keyword evidence="3" id="KW-1185">Reference proteome</keyword>
<proteinExistence type="predicted"/>
<accession>A0A5S4GVK6</accession>